<evidence type="ECO:0000313" key="1">
    <source>
        <dbReference type="EMBL" id="QJI01726.1"/>
    </source>
</evidence>
<accession>A0A6M3XZN5</accession>
<protein>
    <submittedName>
        <fullName evidence="1">Uncharacterized protein</fullName>
    </submittedName>
</protein>
<reference evidence="1" key="1">
    <citation type="submission" date="2020-03" db="EMBL/GenBank/DDBJ databases">
        <title>The deep terrestrial virosphere.</title>
        <authorList>
            <person name="Holmfeldt K."/>
            <person name="Nilsson E."/>
            <person name="Simone D."/>
            <person name="Lopez-Fernandez M."/>
            <person name="Wu X."/>
            <person name="de Brujin I."/>
            <person name="Lundin D."/>
            <person name="Andersson A."/>
            <person name="Bertilsson S."/>
            <person name="Dopson M."/>
        </authorList>
    </citation>
    <scope>NUCLEOTIDE SEQUENCE</scope>
    <source>
        <strain evidence="1">TM448B02725</strain>
    </source>
</reference>
<name>A0A6M3XZN5_9ZZZZ</name>
<sequence>MYKEELRKNIEQTLRTFFQQEIGNRITENNWSWLGIKIRSIFENKELQMEAKKEKT</sequence>
<organism evidence="1">
    <name type="scientific">viral metagenome</name>
    <dbReference type="NCBI Taxonomy" id="1070528"/>
    <lineage>
        <taxon>unclassified sequences</taxon>
        <taxon>metagenomes</taxon>
        <taxon>organismal metagenomes</taxon>
    </lineage>
</organism>
<dbReference type="EMBL" id="MT144945">
    <property type="protein sequence ID" value="QJI01726.1"/>
    <property type="molecule type" value="Genomic_DNA"/>
</dbReference>
<proteinExistence type="predicted"/>
<gene>
    <name evidence="1" type="ORF">TM448B02725_0008</name>
</gene>
<dbReference type="AlphaFoldDB" id="A0A6M3XZN5"/>